<keyword evidence="4" id="KW-1278">Translocase</keyword>
<dbReference type="NCBIfam" id="NF010068">
    <property type="entry name" value="PRK13548.1"/>
    <property type="match status" value="1"/>
</dbReference>
<dbReference type="SMART" id="SM00382">
    <property type="entry name" value="AAA"/>
    <property type="match status" value="1"/>
</dbReference>
<protein>
    <submittedName>
        <fullName evidence="6">Iron complex transport system ATP-binding protein</fullName>
    </submittedName>
</protein>
<dbReference type="InterPro" id="IPR003593">
    <property type="entry name" value="AAA+_ATPase"/>
</dbReference>
<dbReference type="GO" id="GO:0005524">
    <property type="term" value="F:ATP binding"/>
    <property type="evidence" value="ECO:0007669"/>
    <property type="project" value="UniProtKB-KW"/>
</dbReference>
<keyword evidence="7" id="KW-1185">Reference proteome</keyword>
<dbReference type="InterPro" id="IPR017871">
    <property type="entry name" value="ABC_transporter-like_CS"/>
</dbReference>
<keyword evidence="3 6" id="KW-0067">ATP-binding</keyword>
<dbReference type="Pfam" id="PF00005">
    <property type="entry name" value="ABC_tran"/>
    <property type="match status" value="1"/>
</dbReference>
<proteinExistence type="predicted"/>
<evidence type="ECO:0000256" key="4">
    <source>
        <dbReference type="ARBA" id="ARBA00022967"/>
    </source>
</evidence>
<evidence type="ECO:0000256" key="3">
    <source>
        <dbReference type="ARBA" id="ARBA00022840"/>
    </source>
</evidence>
<dbReference type="EMBL" id="JAMTCG010000004">
    <property type="protein sequence ID" value="MCP2161373.1"/>
    <property type="molecule type" value="Genomic_DNA"/>
</dbReference>
<evidence type="ECO:0000259" key="5">
    <source>
        <dbReference type="PROSITE" id="PS50893"/>
    </source>
</evidence>
<evidence type="ECO:0000313" key="6">
    <source>
        <dbReference type="EMBL" id="MCP2161373.1"/>
    </source>
</evidence>
<dbReference type="Proteomes" id="UP001205740">
    <property type="component" value="Unassembled WGS sequence"/>
</dbReference>
<dbReference type="PANTHER" id="PTHR42794:SF1">
    <property type="entry name" value="HEMIN IMPORT ATP-BINDING PROTEIN HMUV"/>
    <property type="match status" value="1"/>
</dbReference>
<evidence type="ECO:0000256" key="1">
    <source>
        <dbReference type="ARBA" id="ARBA00022448"/>
    </source>
</evidence>
<feature type="domain" description="ABC transporter" evidence="5">
    <location>
        <begin position="5"/>
        <end position="238"/>
    </location>
</feature>
<dbReference type="InterPro" id="IPR027417">
    <property type="entry name" value="P-loop_NTPase"/>
</dbReference>
<accession>A0ABT1H487</accession>
<evidence type="ECO:0000313" key="7">
    <source>
        <dbReference type="Proteomes" id="UP001205740"/>
    </source>
</evidence>
<dbReference type="PANTHER" id="PTHR42794">
    <property type="entry name" value="HEMIN IMPORT ATP-BINDING PROTEIN HMUV"/>
    <property type="match status" value="1"/>
</dbReference>
<dbReference type="Gene3D" id="3.40.50.300">
    <property type="entry name" value="P-loop containing nucleotide triphosphate hydrolases"/>
    <property type="match status" value="1"/>
</dbReference>
<keyword evidence="1" id="KW-0813">Transport</keyword>
<dbReference type="PROSITE" id="PS00211">
    <property type="entry name" value="ABC_TRANSPORTER_1"/>
    <property type="match status" value="1"/>
</dbReference>
<organism evidence="6 7">
    <name type="scientific">Williamsia serinedens</name>
    <dbReference type="NCBI Taxonomy" id="391736"/>
    <lineage>
        <taxon>Bacteria</taxon>
        <taxon>Bacillati</taxon>
        <taxon>Actinomycetota</taxon>
        <taxon>Actinomycetes</taxon>
        <taxon>Mycobacteriales</taxon>
        <taxon>Nocardiaceae</taxon>
        <taxon>Williamsia</taxon>
    </lineage>
</organism>
<sequence>MTALISVDGLTVHRDGRPVLADVALTVGAGELRCVVGPNGAGKSTLVAALSGSLTPTAGTVSLVGDDIAHLSPVEQARRRAVLPQDHVVGGAFTCREVVQMARYPWNRTPRNAEDDDAVAEALARCDVEAFAERPFATLSGGERARVALARVLAQRTPVLVLDEPTAAMDPHFAESVMAVVTARRDEGCAVVAVVHDLGLAAAYSDTVTVLADGGVVATGSPEETMTAELLGEVYGVAMASGVVAGHRVVVPVRPPRPRN</sequence>
<name>A0ABT1H487_9NOCA</name>
<dbReference type="InterPro" id="IPR003439">
    <property type="entry name" value="ABC_transporter-like_ATP-bd"/>
</dbReference>
<keyword evidence="2" id="KW-0547">Nucleotide-binding</keyword>
<dbReference type="RefSeq" id="WP_253654933.1">
    <property type="nucleotide sequence ID" value="NZ_BAAAOE010000002.1"/>
</dbReference>
<dbReference type="PROSITE" id="PS50893">
    <property type="entry name" value="ABC_TRANSPORTER_2"/>
    <property type="match status" value="1"/>
</dbReference>
<evidence type="ECO:0000256" key="2">
    <source>
        <dbReference type="ARBA" id="ARBA00022741"/>
    </source>
</evidence>
<comment type="caution">
    <text evidence="6">The sequence shown here is derived from an EMBL/GenBank/DDBJ whole genome shotgun (WGS) entry which is preliminary data.</text>
</comment>
<dbReference type="CDD" id="cd03214">
    <property type="entry name" value="ABC_Iron-Siderophores_B12_Hemin"/>
    <property type="match status" value="1"/>
</dbReference>
<gene>
    <name evidence="6" type="ORF">LX12_002568</name>
</gene>
<dbReference type="SUPFAM" id="SSF52540">
    <property type="entry name" value="P-loop containing nucleoside triphosphate hydrolases"/>
    <property type="match status" value="1"/>
</dbReference>
<reference evidence="6 7" key="1">
    <citation type="submission" date="2022-06" db="EMBL/GenBank/DDBJ databases">
        <title>Genomic Encyclopedia of Archaeal and Bacterial Type Strains, Phase II (KMG-II): from individual species to whole genera.</title>
        <authorList>
            <person name="Goeker M."/>
        </authorList>
    </citation>
    <scope>NUCLEOTIDE SEQUENCE [LARGE SCALE GENOMIC DNA]</scope>
    <source>
        <strain evidence="6 7">DSM 45037</strain>
    </source>
</reference>